<dbReference type="Gene3D" id="1.10.287.470">
    <property type="entry name" value="Helix hairpin bin"/>
    <property type="match status" value="1"/>
</dbReference>
<dbReference type="InterPro" id="IPR058792">
    <property type="entry name" value="Beta-barrel_RND_2"/>
</dbReference>
<comment type="similarity">
    <text evidence="1">Belongs to the membrane fusion protein (MFP) (TC 8.A.1) family.</text>
</comment>
<evidence type="ECO:0000313" key="3">
    <source>
        <dbReference type="EMBL" id="WOH37239.1"/>
    </source>
</evidence>
<dbReference type="RefSeq" id="WP_348396030.1">
    <property type="nucleotide sequence ID" value="NZ_CP136600.1"/>
</dbReference>
<dbReference type="PANTHER" id="PTHR30469:SF11">
    <property type="entry name" value="BLL4320 PROTEIN"/>
    <property type="match status" value="1"/>
</dbReference>
<gene>
    <name evidence="3" type="ORF">RI844_18025</name>
</gene>
<dbReference type="Pfam" id="PF25954">
    <property type="entry name" value="Beta-barrel_RND_2"/>
    <property type="match status" value="1"/>
</dbReference>
<sequence>MKFKPWLITLFLLTITLFSLYHYKQLLMSPPTAAEQQFEPSATVDAIKAASIEFQKTTQVSGEVKAVKQLELKNELAGKIIALNLVSGSVVEKGQILVELQHTEEKAKLIAANAQLTLSKHNLTRYTTLKESNEVSQELVDQAHADYALAHSNVTLLQDSISKKIIKAPFTAVVGINNLEVGQYLDNNTLINTLVGVDDYLWIDFSLPQTYNDLPLHTTVLINKVGSRTNQIKGQIIAINPTLSANSRHLKYRAKILKAELPLRPNTLVNVTVAVEDSKSRIAIPDLALTHDQFGDYVFVLQPEAGGSYRAERQKVVVLERIAEQAIISSGLLKDQIIATDGAFKLQTGMKVFINKLIDG</sequence>
<protein>
    <submittedName>
        <fullName evidence="3">Efflux RND transporter periplasmic adaptor subunit</fullName>
    </submittedName>
</protein>
<evidence type="ECO:0000256" key="1">
    <source>
        <dbReference type="ARBA" id="ARBA00009477"/>
    </source>
</evidence>
<dbReference type="SUPFAM" id="SSF111369">
    <property type="entry name" value="HlyD-like secretion proteins"/>
    <property type="match status" value="1"/>
</dbReference>
<accession>A0ABZ0GMX6</accession>
<dbReference type="Gene3D" id="2.40.30.170">
    <property type="match status" value="1"/>
</dbReference>
<dbReference type="InterPro" id="IPR006143">
    <property type="entry name" value="RND_pump_MFP"/>
</dbReference>
<dbReference type="NCBIfam" id="TIGR01730">
    <property type="entry name" value="RND_mfp"/>
    <property type="match status" value="1"/>
</dbReference>
<evidence type="ECO:0000259" key="2">
    <source>
        <dbReference type="Pfam" id="PF25954"/>
    </source>
</evidence>
<dbReference type="EMBL" id="CP136600">
    <property type="protein sequence ID" value="WOH37239.1"/>
    <property type="molecule type" value="Genomic_DNA"/>
</dbReference>
<dbReference type="Gene3D" id="2.40.420.20">
    <property type="match status" value="1"/>
</dbReference>
<evidence type="ECO:0000313" key="4">
    <source>
        <dbReference type="Proteomes" id="UP001301442"/>
    </source>
</evidence>
<feature type="domain" description="CusB-like beta-barrel" evidence="2">
    <location>
        <begin position="201"/>
        <end position="274"/>
    </location>
</feature>
<dbReference type="PANTHER" id="PTHR30469">
    <property type="entry name" value="MULTIDRUG RESISTANCE PROTEIN MDTA"/>
    <property type="match status" value="1"/>
</dbReference>
<reference evidence="3 4" key="1">
    <citation type="submission" date="2023-09" db="EMBL/GenBank/DDBJ databases">
        <authorList>
            <person name="Qi X."/>
        </authorList>
    </citation>
    <scope>NUCLEOTIDE SEQUENCE [LARGE SCALE GENOMIC DNA]</scope>
    <source>
        <strain evidence="3 4">S1-1</strain>
    </source>
</reference>
<keyword evidence="4" id="KW-1185">Reference proteome</keyword>
<dbReference type="Proteomes" id="UP001301442">
    <property type="component" value="Chromosome"/>
</dbReference>
<proteinExistence type="inferred from homology"/>
<dbReference type="Gene3D" id="2.40.50.100">
    <property type="match status" value="1"/>
</dbReference>
<name>A0ABZ0GMX6_9GAMM</name>
<organism evidence="3 4">
    <name type="scientific">Thalassotalea fonticola</name>
    <dbReference type="NCBI Taxonomy" id="3065649"/>
    <lineage>
        <taxon>Bacteria</taxon>
        <taxon>Pseudomonadati</taxon>
        <taxon>Pseudomonadota</taxon>
        <taxon>Gammaproteobacteria</taxon>
        <taxon>Alteromonadales</taxon>
        <taxon>Colwelliaceae</taxon>
        <taxon>Thalassotalea</taxon>
    </lineage>
</organism>